<proteinExistence type="predicted"/>
<name>A0A401ZXJ9_9CHLR</name>
<feature type="domain" description="RNA ligase" evidence="1">
    <location>
        <begin position="37"/>
        <end position="229"/>
    </location>
</feature>
<dbReference type="Proteomes" id="UP000287352">
    <property type="component" value="Unassembled WGS sequence"/>
</dbReference>
<dbReference type="EMBL" id="BIFR01000001">
    <property type="protein sequence ID" value="GCE11562.1"/>
    <property type="molecule type" value="Genomic_DNA"/>
</dbReference>
<dbReference type="OrthoDB" id="255834at2"/>
<sequence length="261" mass="30321">MVSIYKYPRTPHIEGSGLQYGDDEQTILPMAALLNRHLVIEEKMDGANCAISFSDDGTLLLQSRGHYLSGGPREAQFSLFKTWAYSYMLPLYEVLGERYILYGEWLYAKHTIFYTELPHYFMEFDLYDKEHDRFLSTVRRRELLALLPFIVSVKVLYEGQIESCEALLKLVGPSHFIGSDHLEILEQICQQKGLAIQQILNETNTSLLMEGLYLKIEDDDAVQERYKYVRKSFLQSILSSESHWMERPIIPNQLSRDASLF</sequence>
<keyword evidence="3" id="KW-1185">Reference proteome</keyword>
<protein>
    <submittedName>
        <fullName evidence="2">DNA ligase III</fullName>
    </submittedName>
</protein>
<evidence type="ECO:0000313" key="3">
    <source>
        <dbReference type="Proteomes" id="UP000287352"/>
    </source>
</evidence>
<dbReference type="SUPFAM" id="SSF56091">
    <property type="entry name" value="DNA ligase/mRNA capping enzyme, catalytic domain"/>
    <property type="match status" value="1"/>
</dbReference>
<dbReference type="GO" id="GO:0016874">
    <property type="term" value="F:ligase activity"/>
    <property type="evidence" value="ECO:0007669"/>
    <property type="project" value="UniProtKB-KW"/>
</dbReference>
<dbReference type="InterPro" id="IPR021122">
    <property type="entry name" value="RNA_ligase_dom_REL/Rnl2"/>
</dbReference>
<evidence type="ECO:0000313" key="2">
    <source>
        <dbReference type="EMBL" id="GCE11562.1"/>
    </source>
</evidence>
<dbReference type="InterPro" id="IPR052732">
    <property type="entry name" value="Cell-binding_unc_protein"/>
</dbReference>
<dbReference type="PANTHER" id="PTHR43883:SF1">
    <property type="entry name" value="GLUCONOKINASE"/>
    <property type="match status" value="1"/>
</dbReference>
<dbReference type="PANTHER" id="PTHR43883">
    <property type="entry name" value="SLR0207 PROTEIN"/>
    <property type="match status" value="1"/>
</dbReference>
<evidence type="ECO:0000259" key="1">
    <source>
        <dbReference type="Pfam" id="PF09414"/>
    </source>
</evidence>
<gene>
    <name evidence="2" type="ORF">KTT_14210</name>
</gene>
<organism evidence="2 3">
    <name type="scientific">Tengunoibacter tsumagoiensis</name>
    <dbReference type="NCBI Taxonomy" id="2014871"/>
    <lineage>
        <taxon>Bacteria</taxon>
        <taxon>Bacillati</taxon>
        <taxon>Chloroflexota</taxon>
        <taxon>Ktedonobacteria</taxon>
        <taxon>Ktedonobacterales</taxon>
        <taxon>Dictyobacteraceae</taxon>
        <taxon>Tengunoibacter</taxon>
    </lineage>
</organism>
<reference evidence="3" key="1">
    <citation type="submission" date="2018-12" db="EMBL/GenBank/DDBJ databases">
        <title>Tengunoibacter tsumagoiensis gen. nov., sp. nov., Dictyobacter kobayashii sp. nov., D. alpinus sp. nov., and D. joshuensis sp. nov. and description of Dictyobacteraceae fam. nov. within the order Ktedonobacterales isolated from Tengu-no-mugimeshi.</title>
        <authorList>
            <person name="Wang C.M."/>
            <person name="Zheng Y."/>
            <person name="Sakai Y."/>
            <person name="Toyoda A."/>
            <person name="Minakuchi Y."/>
            <person name="Abe K."/>
            <person name="Yokota A."/>
            <person name="Yabe S."/>
        </authorList>
    </citation>
    <scope>NUCLEOTIDE SEQUENCE [LARGE SCALE GENOMIC DNA]</scope>
    <source>
        <strain evidence="3">Uno3</strain>
    </source>
</reference>
<comment type="caution">
    <text evidence="2">The sequence shown here is derived from an EMBL/GenBank/DDBJ whole genome shotgun (WGS) entry which is preliminary data.</text>
</comment>
<dbReference type="Pfam" id="PF09414">
    <property type="entry name" value="RNA_ligase"/>
    <property type="match status" value="1"/>
</dbReference>
<accession>A0A401ZXJ9</accession>
<dbReference type="RefSeq" id="WP_126579254.1">
    <property type="nucleotide sequence ID" value="NZ_BIFR01000001.1"/>
</dbReference>
<dbReference type="AlphaFoldDB" id="A0A401ZXJ9"/>
<dbReference type="Gene3D" id="3.30.470.30">
    <property type="entry name" value="DNA ligase/mRNA capping enzyme"/>
    <property type="match status" value="1"/>
</dbReference>
<keyword evidence="2" id="KW-0436">Ligase</keyword>